<evidence type="ECO:0000256" key="1">
    <source>
        <dbReference type="SAM" id="MobiDB-lite"/>
    </source>
</evidence>
<dbReference type="EMBL" id="JABUMX010000001">
    <property type="protein sequence ID" value="NTS30635.1"/>
    <property type="molecule type" value="Genomic_DNA"/>
</dbReference>
<dbReference type="Proteomes" id="UP000550508">
    <property type="component" value="Unassembled WGS sequence"/>
</dbReference>
<dbReference type="Pfam" id="PF19541">
    <property type="entry name" value="DUF6065"/>
    <property type="match status" value="1"/>
</dbReference>
<accession>A0A849VK96</accession>
<name>A0A849VK96_9HYPH</name>
<feature type="region of interest" description="Disordered" evidence="1">
    <location>
        <begin position="224"/>
        <end position="245"/>
    </location>
</feature>
<protein>
    <submittedName>
        <fullName evidence="2">Uncharacterized protein</fullName>
    </submittedName>
</protein>
<dbReference type="AlphaFoldDB" id="A0A849VK96"/>
<keyword evidence="3" id="KW-1185">Reference proteome</keyword>
<gene>
    <name evidence="2" type="ORF">HQ945_05155</name>
</gene>
<reference evidence="2 3" key="1">
    <citation type="submission" date="2020-05" db="EMBL/GenBank/DDBJ databases">
        <authorList>
            <person name="Kim M.K."/>
        </authorList>
    </citation>
    <scope>NUCLEOTIDE SEQUENCE [LARGE SCALE GENOMIC DNA]</scope>
    <source>
        <strain evidence="2 3">BT25</strain>
    </source>
</reference>
<feature type="compositionally biased region" description="Basic residues" evidence="1">
    <location>
        <begin position="234"/>
        <end position="245"/>
    </location>
</feature>
<evidence type="ECO:0000313" key="2">
    <source>
        <dbReference type="EMBL" id="NTS30635.1"/>
    </source>
</evidence>
<dbReference type="RefSeq" id="WP_174207713.1">
    <property type="nucleotide sequence ID" value="NZ_JABUMX010000001.1"/>
</dbReference>
<organism evidence="2 3">
    <name type="scientific">Phyllobacterium pellucidum</name>
    <dbReference type="NCBI Taxonomy" id="2740464"/>
    <lineage>
        <taxon>Bacteria</taxon>
        <taxon>Pseudomonadati</taxon>
        <taxon>Pseudomonadota</taxon>
        <taxon>Alphaproteobacteria</taxon>
        <taxon>Hyphomicrobiales</taxon>
        <taxon>Phyllobacteriaceae</taxon>
        <taxon>Phyllobacterium</taxon>
    </lineage>
</organism>
<evidence type="ECO:0000313" key="3">
    <source>
        <dbReference type="Proteomes" id="UP000550508"/>
    </source>
</evidence>
<sequence>MTKLIAYVIDGHDFRIRPAPPDRDWMDGSDQRFAYRCLPLNIANAHGWEIMCNASFSAMWNGHPTTEAIHFRSRDGKPLPAISHFGRGILTFHVPCLFQTDPGVDLFATGPINRPKDGIAPLTGIIETDWSPYTFTMNWQFTRPGVRVHFSADEPFCHIFPVKRGELEVITPTVQALSTQPELEREYLLWSSGRGQFNAALSDPASKAAKEKWQKSYFQGVCPSGEPAPGGHQSKLRLRAFKHEK</sequence>
<dbReference type="InterPro" id="IPR045709">
    <property type="entry name" value="DUF6065"/>
</dbReference>
<comment type="caution">
    <text evidence="2">The sequence shown here is derived from an EMBL/GenBank/DDBJ whole genome shotgun (WGS) entry which is preliminary data.</text>
</comment>
<proteinExistence type="predicted"/>